<protein>
    <submittedName>
        <fullName evidence="1">Uncharacterized protein</fullName>
    </submittedName>
</protein>
<accession>A0A194VZZ3</accession>
<name>A0A194VZZ3_CYTMA</name>
<gene>
    <name evidence="1" type="ORF">VM1G_11640</name>
</gene>
<keyword evidence="2" id="KW-1185">Reference proteome</keyword>
<sequence length="84" mass="8575">MVAFGFARAAWHAQVWLVHVKALEGLRHFISAAEAPESGMTGNGAGNNIVCMCGRAASGPHSHLGATAVGNKGTQSGRNIGCDS</sequence>
<proteinExistence type="predicted"/>
<dbReference type="EMBL" id="CM003102">
    <property type="protein sequence ID" value="KUI69360.1"/>
    <property type="molecule type" value="Genomic_DNA"/>
</dbReference>
<dbReference type="AlphaFoldDB" id="A0A194VZZ3"/>
<organism evidence="1 2">
    <name type="scientific">Cytospora mali</name>
    <name type="common">Apple Valsa canker fungus</name>
    <name type="synonym">Valsa mali</name>
    <dbReference type="NCBI Taxonomy" id="578113"/>
    <lineage>
        <taxon>Eukaryota</taxon>
        <taxon>Fungi</taxon>
        <taxon>Dikarya</taxon>
        <taxon>Ascomycota</taxon>
        <taxon>Pezizomycotina</taxon>
        <taxon>Sordariomycetes</taxon>
        <taxon>Sordariomycetidae</taxon>
        <taxon>Diaporthales</taxon>
        <taxon>Cytosporaceae</taxon>
        <taxon>Cytospora</taxon>
    </lineage>
</organism>
<dbReference type="Proteomes" id="UP000078559">
    <property type="component" value="Chromosome 5"/>
</dbReference>
<reference evidence="1" key="1">
    <citation type="submission" date="2014-12" db="EMBL/GenBank/DDBJ databases">
        <title>Genome Sequence of Valsa Canker Pathogens Uncovers a Specific Adaption of Colonization on Woody Bark.</title>
        <authorList>
            <person name="Yin Z."/>
            <person name="Liu H."/>
            <person name="Gao X."/>
            <person name="Li Z."/>
            <person name="Song N."/>
            <person name="Ke X."/>
            <person name="Dai Q."/>
            <person name="Wu Y."/>
            <person name="Sun Y."/>
            <person name="Xu J.-R."/>
            <person name="Kang Z.K."/>
            <person name="Wang L."/>
            <person name="Huang L."/>
        </authorList>
    </citation>
    <scope>NUCLEOTIDE SEQUENCE [LARGE SCALE GENOMIC DNA]</scope>
    <source>
        <strain evidence="1">03-8</strain>
    </source>
</reference>
<evidence type="ECO:0000313" key="2">
    <source>
        <dbReference type="Proteomes" id="UP000078559"/>
    </source>
</evidence>
<evidence type="ECO:0000313" key="1">
    <source>
        <dbReference type="EMBL" id="KUI69360.1"/>
    </source>
</evidence>